<dbReference type="InterPro" id="IPR026444">
    <property type="entry name" value="Secre_tail"/>
</dbReference>
<dbReference type="PANTHER" id="PTHR12223">
    <property type="entry name" value="VESICULAR MANNOSE-BINDING LECTIN"/>
    <property type="match status" value="1"/>
</dbReference>
<dbReference type="Gene3D" id="2.60.40.1080">
    <property type="match status" value="9"/>
</dbReference>
<comment type="subcellular location">
    <subcellularLocation>
        <location evidence="1">Membrane</location>
        <topology evidence="1">Single-pass type I membrane protein</topology>
    </subcellularLocation>
</comment>
<dbReference type="EMBL" id="BAABFA010000005">
    <property type="protein sequence ID" value="GAA4461247.1"/>
    <property type="molecule type" value="Genomic_DNA"/>
</dbReference>
<keyword evidence="4" id="KW-1133">Transmembrane helix</keyword>
<evidence type="ECO:0000313" key="7">
    <source>
        <dbReference type="EMBL" id="GAA4461247.1"/>
    </source>
</evidence>
<dbReference type="Pfam" id="PF02368">
    <property type="entry name" value="Big_2"/>
    <property type="match status" value="1"/>
</dbReference>
<dbReference type="SMART" id="SM00635">
    <property type="entry name" value="BID_2"/>
    <property type="match status" value="8"/>
</dbReference>
<dbReference type="Gene3D" id="2.60.120.200">
    <property type="match status" value="1"/>
</dbReference>
<sequence length="3161" mass="311828">MGGSATAPGPHIQLTPNATGQAGRVWYTTAQNVTACGAFVVDFDYQIIPPTGAPNPGNTADGMSFWLVDPLTGFVGGGGIGLPTNPNGLVLVFDTYDNGTPGDDPLISLYGYPAGFVGAYTESDPTNRLAAMPNQTSLLYDGAWHHVKLTYAGGNIRVYFDYNVLPSMTVYFPILTAGYFGFTASTGAVTSTHNVRNVYINSNSISPIVGPGVLCLGGSAVTFTDSTAGGTWSSTNAAVGTINSSTGVFTPIGAGTTTVSYIYSSSCNTARVITVNAASLPLIAGPTPLCSSSVGAYSNTTTGGTWTSSNTAVGTVNPSTGELTPVQAGELTLTYTLPAGCYTTKAVTINTAPPTLSINPLPASVCNNGSLTLTATPAGTYNLFPPQSWESGTPTTAGYPVNLWTYSGTIASVWTQQDAALTTSPAVGAASAGTYVAKFNCRGTPTGTIANIHSPSFSMVGVGTGTLTFWMYRDGGAAYTAAAYATEGLTVLVNTTASPAGATNLGFIPRRAALAITGPLTGPSAPGGSGWYQYTVTIPAAFTGTANYIIFQGTSRNGNNFYVDDVRLTGTVGAPTWAPSTYLFNDAAFATAYTGAALNPVYMHPTGISSPTPITYTVSLTNGLCSGTGTGTATANPNPAAITGTGVICLASTTTLSSTPAAGVWTSGNTTVATVGAGTGVVTGAGVGTAVISYSFGGCYSTTVVTVVSSPGTIAGSSVVCLGSTVTFTNPVGGGTWSSSNPAVGSVGSSTGVVGGVSTGTTIITYGIGTCYSTMTVSVNVVPTAIAGSLGVCVGATTALSSTPTGGFWFSGTTSVATITPLAGVATGVAPGTSVITYTRSGCSVNATLNVVSSPPPITGTLATCYGSTTTLANATPGGTWTSGNTAVATVGSNTGVVSGVGIAGGTATITYSVSAGCFTTAVVTVGAAPPAPTGTMSVCVGATTTLNHVTPSGTWTGSCPGVASISLTGVVTGVGPGTCVVTYTLPVTGCVTTATVTVSAVPGPITGTLSVCVGSTTTLGNSAPGGSWSMSCPGIATIGSSSGIVTGVGSGTCTVTYTLGSGCFTTAVVTVNSVPGAISGTFVLCSGTTTTYSTTGSPILWGNTTTTTGAIGGTGVYTATASGNDTVIASNVAGCSVRAVVTVNASPSAIAGPLGICVGATTTLSATPAGGTWTVTAPGTMSVPGVVGGSAPGTATVSYTVNGCSSSAVVTINSLPGTIGGPLSVCIGQCNTLTNSAGGGTWASGNTSVATIGTSSGSLCGIAAGTSIITYSLGSTGCSTTAIATVNGLPSAIGGTLSVCAGSITTVTATPAGGTWSMACPTIGTINSSTGVWTGIAAGTCEVTYTLSTGCRSFAVVTVNALPTSILGSTAVCAGACTTLTGAPLGGTWVSNNATVGTIGTSSGIFCGAVAGTATVTYTLPTTCYRTEVIQVNPLPTSITGATSVCENQCGTLTGNPLGGAWSSSTPAVGTIGAGSGLLCGIAAGTTNITYTLPTTCTLAIVATVNPLPAPITGTMSMCVGSSTTLNSTPPVAGSTWSANSTPAGNVTIGATTGVVNGINAGTATVSYTHPTGCRATAVVTVLALPSAISGTLSVCETFTTTLNCTPGGGTWSTTCPGIASIGTNGVVTGLSAGTCDVTYTLGSGCIRTAVITVNALPAAISGVPTTCVGSTTTLTSTPGAVWSSSNPSIATVGSSSGVVTGVSGPLTVTIISTIPTTGCYVTQVVTVYALPANIAGPTQVCDGLSITLSAPGTPGGSWSSSNTGVAVVNGTTGVVTGQPVLVPSTATITYTLGTGCLKTYIITVNPLPANITGTLEVCEAGGTTLLANTTGGGTWTSSNTGRATVNSSGLVTGVVAGGVTGTANISYTITGTGCYKTATVTVNQLPATFSGPSVVCVNESITLSTTPAGGTWSSGSSTVTVGSSSGVVTGSSDGTALITYTAPVTGCVRTGQITVNALPANITGTLAVCEGQCATLTNASGGGSWSSSNPAVGTISSGGTICGTIPGTTTISYTFTTTGCRITSVFTVNQLPTPITGSDGFCNYSYSNYTSLPGGGVWTSSDTSILQFADSLVGTAYGKAVDTATMTYTLPTGCSASKSVYMILAPYTVDGPDSVCHGSCVTVSNIIGGGVWSTSNAGVLSITPVTSTTGTACGVTPGTATITYVLSTGCYSDKTIVVNPIPAGVTGSLQVCEGLTTDLDNVTPGGTWYSFDPTVATIDPATGVATGVTGAIPGDTTTITYALSSGCSATVLLTVHALPAAITGIPQVCEGMTTTLFSAPSTGTWMSTDPAVASITSTGIVSGLSSTAPGVNGPGRTRITYTLPTGCLRTQDVTVNGLPADITGISNICVGDVTLLANGTPGGSWLSSNTGVATVDPIGVVTGVSGGSVIITYMLSTGCLKTWPMTVNDNPAPIGGSLTVCAGFATNLTSGPSGGTWSSDPASNPYGTINPGTGVVSAISAGTIPVTYSIGSGCRTTATVTVVNLPAMISGYPRVCAGGGIINLSHSTPGGTWSISNPAIATVDMSGQVTGIAAGTTVVTYTVGTGCFNILTVTVNPLPAPITGPDSVCVHSSITLMNSTPGGVWASDSTPRAYVVDVAGAGVVTGVSAGLAQIRYTVVTGGVGCYSTKMIRVDATPEPITGNPHICMGAAGYFTSISTGGVWNISNPAVATLAPTTTNTVIAVPVSLGSAIITYEFPGHGCRVTRSVTVQPLPVVYNVTGGGNFCAGGTGVPVGLDGSQPGVSYVLYNGSTAAGYLSGTGLPLNFGLQTASGIYTVQATNVTSGCQRDMAGSATVVATPLITPTVSINASPTDSVCTGETVILTPNTTTGGAAPTYVWKVNGVTVATGNTYSFVPADGDVATVVMTSNANCLAVTTATGNKTLTVLPMVLPVAGIITDPNDSVCQFTPVTFTAAPLYGGTAPAYAWRVNGIPVGTGPSYTFVPVNGSVVNYSLTSNYRCRLANTAVSNDVKMYVEPMVIPSVAIVAAPGLSVMTGKPITFTAVPYNAGPSPRYQWKVNGYPVTGATSDTYTGIFNDRDSIACEVISDGICSNIGTSGWVFVSITTSVRSQAGVQSDIRLLPNPNKGAFTIRGTLAGNEDMDVDVTNMLGQVVYKGTVQVKQGRVDAQVQLDKNLSNGMYILTLHTKDGQMSFHFVMEQ</sequence>
<comment type="caution">
    <text evidence="7">The sequence shown here is derived from an EMBL/GenBank/DDBJ whole genome shotgun (WGS) entry which is preliminary data.</text>
</comment>
<name>A0ABP8N4M4_9BACT</name>
<accession>A0ABP8N4M4</accession>
<protein>
    <recommendedName>
        <fullName evidence="6">L-type lectin-like domain-containing protein</fullName>
    </recommendedName>
</protein>
<dbReference type="Proteomes" id="UP001500067">
    <property type="component" value="Unassembled WGS sequence"/>
</dbReference>
<keyword evidence="2" id="KW-0812">Transmembrane</keyword>
<evidence type="ECO:0000256" key="3">
    <source>
        <dbReference type="ARBA" id="ARBA00022729"/>
    </source>
</evidence>
<organism evidence="7 8">
    <name type="scientific">Nemorincola caseinilytica</name>
    <dbReference type="NCBI Taxonomy" id="2054315"/>
    <lineage>
        <taxon>Bacteria</taxon>
        <taxon>Pseudomonadati</taxon>
        <taxon>Bacteroidota</taxon>
        <taxon>Chitinophagia</taxon>
        <taxon>Chitinophagales</taxon>
        <taxon>Chitinophagaceae</taxon>
        <taxon>Nemorincola</taxon>
    </lineage>
</organism>
<dbReference type="SUPFAM" id="SSF49373">
    <property type="entry name" value="Invasin/intimin cell-adhesion fragments"/>
    <property type="match status" value="4"/>
</dbReference>
<dbReference type="InterPro" id="IPR003343">
    <property type="entry name" value="Big_2"/>
</dbReference>
<dbReference type="InterPro" id="IPR013320">
    <property type="entry name" value="ConA-like_dom_sf"/>
</dbReference>
<keyword evidence="5" id="KW-0472">Membrane</keyword>
<evidence type="ECO:0000313" key="8">
    <source>
        <dbReference type="Proteomes" id="UP001500067"/>
    </source>
</evidence>
<evidence type="ECO:0000256" key="5">
    <source>
        <dbReference type="ARBA" id="ARBA00023136"/>
    </source>
</evidence>
<dbReference type="Pfam" id="PF03388">
    <property type="entry name" value="Lectin_leg-like"/>
    <property type="match status" value="1"/>
</dbReference>
<evidence type="ECO:0000259" key="6">
    <source>
        <dbReference type="PROSITE" id="PS51328"/>
    </source>
</evidence>
<dbReference type="NCBIfam" id="TIGR04183">
    <property type="entry name" value="Por_Secre_tail"/>
    <property type="match status" value="1"/>
</dbReference>
<reference evidence="8" key="1">
    <citation type="journal article" date="2019" name="Int. J. Syst. Evol. Microbiol.">
        <title>The Global Catalogue of Microorganisms (GCM) 10K type strain sequencing project: providing services to taxonomists for standard genome sequencing and annotation.</title>
        <authorList>
            <consortium name="The Broad Institute Genomics Platform"/>
            <consortium name="The Broad Institute Genome Sequencing Center for Infectious Disease"/>
            <person name="Wu L."/>
            <person name="Ma J."/>
        </authorList>
    </citation>
    <scope>NUCLEOTIDE SEQUENCE [LARGE SCALE GENOMIC DNA]</scope>
    <source>
        <strain evidence="8">JCM 32105</strain>
    </source>
</reference>
<dbReference type="InterPro" id="IPR051136">
    <property type="entry name" value="Intracellular_Lectin-GPT"/>
</dbReference>
<evidence type="ECO:0000256" key="4">
    <source>
        <dbReference type="ARBA" id="ARBA00022989"/>
    </source>
</evidence>
<evidence type="ECO:0000256" key="2">
    <source>
        <dbReference type="ARBA" id="ARBA00022692"/>
    </source>
</evidence>
<keyword evidence="3" id="KW-0732">Signal</keyword>
<dbReference type="InterPro" id="IPR005052">
    <property type="entry name" value="Lectin_leg"/>
</dbReference>
<gene>
    <name evidence="7" type="ORF">GCM10023093_05580</name>
</gene>
<feature type="domain" description="L-type lectin-like" evidence="6">
    <location>
        <begin position="1"/>
        <end position="203"/>
    </location>
</feature>
<keyword evidence="8" id="KW-1185">Reference proteome</keyword>
<dbReference type="SUPFAM" id="SSF49899">
    <property type="entry name" value="Concanavalin A-like lectins/glucanases"/>
    <property type="match status" value="1"/>
</dbReference>
<proteinExistence type="predicted"/>
<dbReference type="InterPro" id="IPR008964">
    <property type="entry name" value="Invasin/intimin_cell_adhesion"/>
</dbReference>
<evidence type="ECO:0000256" key="1">
    <source>
        <dbReference type="ARBA" id="ARBA00004479"/>
    </source>
</evidence>
<dbReference type="Pfam" id="PF18962">
    <property type="entry name" value="Por_Secre_tail"/>
    <property type="match status" value="1"/>
</dbReference>
<dbReference type="PROSITE" id="PS51328">
    <property type="entry name" value="L_LECTIN_LIKE"/>
    <property type="match status" value="1"/>
</dbReference>